<gene>
    <name evidence="1" type="ORF">ACG00X_20720</name>
</gene>
<accession>A0ABW7GBC8</accession>
<keyword evidence="2" id="KW-1185">Reference proteome</keyword>
<dbReference type="RefSeq" id="WP_394491074.1">
    <property type="nucleotide sequence ID" value="NZ_JBIGIA010000019.1"/>
</dbReference>
<dbReference type="Proteomes" id="UP001606305">
    <property type="component" value="Unassembled WGS sequence"/>
</dbReference>
<sequence length="145" mass="15993">MFPLPQLIEPLFVNAGWKPGSEEVDESNLMSAQRIVTEILKHFGGLRVGQSGAGTEQVASDVSFYSSHRPEVSALVLPWKPQVGECAAFGTAHNDHMILFVNDTGTYFVFTDPDERLYQLHGSFGEAMQTLLWGYSYGVPLSRVA</sequence>
<evidence type="ECO:0000313" key="1">
    <source>
        <dbReference type="EMBL" id="MFG6459265.1"/>
    </source>
</evidence>
<reference evidence="1 2" key="1">
    <citation type="submission" date="2024-09" db="EMBL/GenBank/DDBJ databases">
        <title>Novel species of the genus Pelomonas and Roseateles isolated from streams.</title>
        <authorList>
            <person name="Lu H."/>
        </authorList>
    </citation>
    <scope>NUCLEOTIDE SEQUENCE [LARGE SCALE GENOMIC DNA]</scope>
    <source>
        <strain evidence="1 2">BYS96W</strain>
    </source>
</reference>
<protein>
    <submittedName>
        <fullName evidence="1">SUKH-3 domain-containing protein</fullName>
    </submittedName>
</protein>
<dbReference type="EMBL" id="JBIGIA010000019">
    <property type="protein sequence ID" value="MFG6459265.1"/>
    <property type="molecule type" value="Genomic_DNA"/>
</dbReference>
<dbReference type="InterPro" id="IPR025850">
    <property type="entry name" value="SUKH-3"/>
</dbReference>
<name>A0ABW7GBC8_9BURK</name>
<comment type="caution">
    <text evidence="1">The sequence shown here is derived from an EMBL/GenBank/DDBJ whole genome shotgun (WGS) entry which is preliminary data.</text>
</comment>
<organism evidence="1 2">
    <name type="scientific">Pelomonas nitida</name>
    <dbReference type="NCBI Taxonomy" id="3299027"/>
    <lineage>
        <taxon>Bacteria</taxon>
        <taxon>Pseudomonadati</taxon>
        <taxon>Pseudomonadota</taxon>
        <taxon>Betaproteobacteria</taxon>
        <taxon>Burkholderiales</taxon>
        <taxon>Sphaerotilaceae</taxon>
        <taxon>Roseateles</taxon>
    </lineage>
</organism>
<proteinExistence type="predicted"/>
<dbReference type="Pfam" id="PF14433">
    <property type="entry name" value="SUKH-3"/>
    <property type="match status" value="1"/>
</dbReference>
<evidence type="ECO:0000313" key="2">
    <source>
        <dbReference type="Proteomes" id="UP001606305"/>
    </source>
</evidence>